<dbReference type="EMBL" id="BSYO01000154">
    <property type="protein sequence ID" value="GMH32155.1"/>
    <property type="molecule type" value="Genomic_DNA"/>
</dbReference>
<reference evidence="1" key="1">
    <citation type="submission" date="2023-05" db="EMBL/GenBank/DDBJ databases">
        <title>Nepenthes gracilis genome sequencing.</title>
        <authorList>
            <person name="Fukushima K."/>
        </authorList>
    </citation>
    <scope>NUCLEOTIDE SEQUENCE</scope>
    <source>
        <strain evidence="1">SING2019-196</strain>
    </source>
</reference>
<dbReference type="AlphaFoldDB" id="A0AAD3TM50"/>
<comment type="caution">
    <text evidence="1">The sequence shown here is derived from an EMBL/GenBank/DDBJ whole genome shotgun (WGS) entry which is preliminary data.</text>
</comment>
<keyword evidence="2" id="KW-1185">Reference proteome</keyword>
<proteinExistence type="predicted"/>
<dbReference type="Proteomes" id="UP001279734">
    <property type="component" value="Unassembled WGS sequence"/>
</dbReference>
<evidence type="ECO:0000313" key="2">
    <source>
        <dbReference type="Proteomes" id="UP001279734"/>
    </source>
</evidence>
<evidence type="ECO:0000313" key="1">
    <source>
        <dbReference type="EMBL" id="GMH32155.1"/>
    </source>
</evidence>
<sequence>MILARCRASLGSDTRGVFGLDTRQSLGATLAVLGHFPWSWERHSLVFGPTRQLWSVFRATLADLHCPTDVFRTDNRQSTEPRQPSQRLGAALCDLGEEHCDLQARQPRRLQERHCVLGATLESIFGATLAVFGPATLGNLWGDTAPGDGTDTRGAGRPAWACWEADMGVFRATLARLQEKHDNGACWERHSRS</sequence>
<gene>
    <name evidence="1" type="ORF">Nepgr_033999</name>
</gene>
<protein>
    <submittedName>
        <fullName evidence="1">Uncharacterized protein</fullName>
    </submittedName>
</protein>
<accession>A0AAD3TM50</accession>
<organism evidence="1 2">
    <name type="scientific">Nepenthes gracilis</name>
    <name type="common">Slender pitcher plant</name>
    <dbReference type="NCBI Taxonomy" id="150966"/>
    <lineage>
        <taxon>Eukaryota</taxon>
        <taxon>Viridiplantae</taxon>
        <taxon>Streptophyta</taxon>
        <taxon>Embryophyta</taxon>
        <taxon>Tracheophyta</taxon>
        <taxon>Spermatophyta</taxon>
        <taxon>Magnoliopsida</taxon>
        <taxon>eudicotyledons</taxon>
        <taxon>Gunneridae</taxon>
        <taxon>Pentapetalae</taxon>
        <taxon>Caryophyllales</taxon>
        <taxon>Nepenthaceae</taxon>
        <taxon>Nepenthes</taxon>
    </lineage>
</organism>
<name>A0AAD3TM50_NEPGR</name>